<reference evidence="1 2" key="1">
    <citation type="journal article" date="2018" name="Sci. Rep.">
        <title>Genomic signatures of local adaptation to the degree of environmental predictability in rotifers.</title>
        <authorList>
            <person name="Franch-Gras L."/>
            <person name="Hahn C."/>
            <person name="Garcia-Roger E.M."/>
            <person name="Carmona M.J."/>
            <person name="Serra M."/>
            <person name="Gomez A."/>
        </authorList>
    </citation>
    <scope>NUCLEOTIDE SEQUENCE [LARGE SCALE GENOMIC DNA]</scope>
    <source>
        <strain evidence="1">HYR1</strain>
    </source>
</reference>
<dbReference type="EMBL" id="REGN01007563">
    <property type="protein sequence ID" value="RNA05901.1"/>
    <property type="molecule type" value="Genomic_DNA"/>
</dbReference>
<dbReference type="Proteomes" id="UP000276133">
    <property type="component" value="Unassembled WGS sequence"/>
</dbReference>
<accession>A0A3M7Q4H3</accession>
<dbReference type="AlphaFoldDB" id="A0A3M7Q4H3"/>
<proteinExistence type="predicted"/>
<gene>
    <name evidence="1" type="ORF">BpHYR1_038109</name>
</gene>
<keyword evidence="2" id="KW-1185">Reference proteome</keyword>
<sequence length="73" mass="8848">MTLKSLQPFVTKTMKLLIKKLARIYNKRVVRLKLYRIKFNFNYFKNLFQSRPFQIGVINITLIKNIGHIYQEN</sequence>
<evidence type="ECO:0000313" key="2">
    <source>
        <dbReference type="Proteomes" id="UP000276133"/>
    </source>
</evidence>
<organism evidence="1 2">
    <name type="scientific">Brachionus plicatilis</name>
    <name type="common">Marine rotifer</name>
    <name type="synonym">Brachionus muelleri</name>
    <dbReference type="NCBI Taxonomy" id="10195"/>
    <lineage>
        <taxon>Eukaryota</taxon>
        <taxon>Metazoa</taxon>
        <taxon>Spiralia</taxon>
        <taxon>Gnathifera</taxon>
        <taxon>Rotifera</taxon>
        <taxon>Eurotatoria</taxon>
        <taxon>Monogononta</taxon>
        <taxon>Pseudotrocha</taxon>
        <taxon>Ploima</taxon>
        <taxon>Brachionidae</taxon>
        <taxon>Brachionus</taxon>
    </lineage>
</organism>
<name>A0A3M7Q4H3_BRAPC</name>
<protein>
    <submittedName>
        <fullName evidence="1">Uncharacterized protein</fullName>
    </submittedName>
</protein>
<comment type="caution">
    <text evidence="1">The sequence shown here is derived from an EMBL/GenBank/DDBJ whole genome shotgun (WGS) entry which is preliminary data.</text>
</comment>
<evidence type="ECO:0000313" key="1">
    <source>
        <dbReference type="EMBL" id="RNA05901.1"/>
    </source>
</evidence>